<evidence type="ECO:0000313" key="3">
    <source>
        <dbReference type="EMBL" id="MBB4886339.1"/>
    </source>
</evidence>
<dbReference type="AlphaFoldDB" id="A0A7W7PDT4"/>
<dbReference type="Gene3D" id="3.40.50.300">
    <property type="entry name" value="P-loop containing nucleotide triphosphate hydrolases"/>
    <property type="match status" value="1"/>
</dbReference>
<reference evidence="3 4" key="1">
    <citation type="submission" date="2020-08" db="EMBL/GenBank/DDBJ databases">
        <title>Genomic Encyclopedia of Type Strains, Phase III (KMG-III): the genomes of soil and plant-associated and newly described type strains.</title>
        <authorList>
            <person name="Whitman W."/>
        </authorList>
    </citation>
    <scope>NUCLEOTIDE SEQUENCE [LARGE SCALE GENOMIC DNA]</scope>
    <source>
        <strain evidence="3 4">CECT 3265</strain>
    </source>
</reference>
<evidence type="ECO:0000256" key="2">
    <source>
        <dbReference type="SAM" id="Phobius"/>
    </source>
</evidence>
<keyword evidence="4" id="KW-1185">Reference proteome</keyword>
<protein>
    <submittedName>
        <fullName evidence="3">YD repeat-containing protein</fullName>
    </submittedName>
</protein>
<feature type="region of interest" description="Disordered" evidence="1">
    <location>
        <begin position="465"/>
        <end position="484"/>
    </location>
</feature>
<keyword evidence="2" id="KW-1133">Transmembrane helix</keyword>
<sequence length="630" mass="66668">MGRRTLPRFLSENPTITRVREFSRTVADHAADVLHPLIVVSRGLRSLAASGRRTWAQTPKERRGPTVVLVGSCVFIVALVPYGPVLAVIGLMAAAAWAGRRNAPRPAAEVGEADTGRLQALYEALVPYFAAPGDPAPLYAHGGSWSAAFEGHAFDDQGRLTALRLRYPAYFTDGDAESRARIEQLLHLKAGRGREYRFDWDEAGNRLALHALPALETDVFAQRFVTAPGEAVLGFTDASDVQRTLPVAAGDETRDTPPVVWRTGQRSTEPHLLALGQPSSGTSTLLRSIALQALHHGDVVVVDGSGAGEYGFLRGRDGVLAVESSLPGALATLEWAAHETERRLLTANHARQQGRPTPEDIRRPLWVVVDRPTVLSHLARGEGRRDPQELLQVPLRHGRVGNVTVAVAEQLDGYEQLTEPVRTHTRARLVLGAVTPEQVCTALGAPPHTTPARDVPPGRGYARLGSGPVHRVQVPHTPNPYDEETTDAQRDAVLALLPETAPAPGGEEDAWSYPAAPAPAPAPVAASTAVSASAYAAAPDTDPDSTEGGVGAAWATAVPVTGGAEPTWAGTDPMWLSVESTQAGPALAWAGAELAEAGESRPGHGPAGPDTGDRTDPRAPGTDPKPLQAT</sequence>
<feature type="region of interest" description="Disordered" evidence="1">
    <location>
        <begin position="500"/>
        <end position="522"/>
    </location>
</feature>
<name>A0A7W7PDT4_STRNE</name>
<dbReference type="Proteomes" id="UP000556436">
    <property type="component" value="Unassembled WGS sequence"/>
</dbReference>
<feature type="transmembrane region" description="Helical" evidence="2">
    <location>
        <begin position="67"/>
        <end position="97"/>
    </location>
</feature>
<dbReference type="RefSeq" id="WP_184733471.1">
    <property type="nucleotide sequence ID" value="NZ_BMRW01000004.1"/>
</dbReference>
<feature type="region of interest" description="Disordered" evidence="1">
    <location>
        <begin position="590"/>
        <end position="630"/>
    </location>
</feature>
<keyword evidence="2" id="KW-0812">Transmembrane</keyword>
<organism evidence="3 4">
    <name type="scientific">Streptomyces netropsis</name>
    <name type="common">Streptoverticillium netropsis</name>
    <dbReference type="NCBI Taxonomy" id="55404"/>
    <lineage>
        <taxon>Bacteria</taxon>
        <taxon>Bacillati</taxon>
        <taxon>Actinomycetota</taxon>
        <taxon>Actinomycetes</taxon>
        <taxon>Kitasatosporales</taxon>
        <taxon>Streptomycetaceae</taxon>
        <taxon>Streptomyces</taxon>
    </lineage>
</organism>
<dbReference type="InterPro" id="IPR027417">
    <property type="entry name" value="P-loop_NTPase"/>
</dbReference>
<dbReference type="SUPFAM" id="SSF52540">
    <property type="entry name" value="P-loop containing nucleoside triphosphate hydrolases"/>
    <property type="match status" value="1"/>
</dbReference>
<keyword evidence="2" id="KW-0472">Membrane</keyword>
<dbReference type="EMBL" id="JACHJG010000004">
    <property type="protein sequence ID" value="MBB4886339.1"/>
    <property type="molecule type" value="Genomic_DNA"/>
</dbReference>
<evidence type="ECO:0000313" key="4">
    <source>
        <dbReference type="Proteomes" id="UP000556436"/>
    </source>
</evidence>
<comment type="caution">
    <text evidence="3">The sequence shown here is derived from an EMBL/GenBank/DDBJ whole genome shotgun (WGS) entry which is preliminary data.</text>
</comment>
<gene>
    <name evidence="3" type="ORF">FHS38_002372</name>
</gene>
<accession>A0A7W7PDT4</accession>
<evidence type="ECO:0000256" key="1">
    <source>
        <dbReference type="SAM" id="MobiDB-lite"/>
    </source>
</evidence>
<proteinExistence type="predicted"/>